<feature type="domain" description="Thoeris protein ThsB TIR-like" evidence="1">
    <location>
        <begin position="6"/>
        <end position="106"/>
    </location>
</feature>
<dbReference type="InterPro" id="IPR036490">
    <property type="entry name" value="ThsB_TIR-like_sf"/>
</dbReference>
<protein>
    <recommendedName>
        <fullName evidence="1">Thoeris protein ThsB TIR-like domain-containing protein</fullName>
    </recommendedName>
</protein>
<dbReference type="Pfam" id="PF08937">
    <property type="entry name" value="ThsB_TIR"/>
    <property type="match status" value="1"/>
</dbReference>
<dbReference type="RefSeq" id="WP_353113485.1">
    <property type="nucleotide sequence ID" value="NZ_APND01000007.1"/>
</dbReference>
<gene>
    <name evidence="2" type="ORF">SADO_16493</name>
</gene>
<comment type="caution">
    <text evidence="2">The sequence shown here is derived from an EMBL/GenBank/DDBJ whole genome shotgun (WGS) entry which is preliminary data.</text>
</comment>
<evidence type="ECO:0000259" key="1">
    <source>
        <dbReference type="Pfam" id="PF08937"/>
    </source>
</evidence>
<dbReference type="Gene3D" id="3.40.50.9200">
    <property type="entry name" value="Hypothetical protein MTH538"/>
    <property type="match status" value="1"/>
</dbReference>
<evidence type="ECO:0000313" key="3">
    <source>
        <dbReference type="Proteomes" id="UP001460888"/>
    </source>
</evidence>
<dbReference type="EMBL" id="APND01000007">
    <property type="protein sequence ID" value="MES1930860.1"/>
    <property type="molecule type" value="Genomic_DNA"/>
</dbReference>
<dbReference type="Proteomes" id="UP001460888">
    <property type="component" value="Unassembled WGS sequence"/>
</dbReference>
<name>A0ABV2B4Q0_9GAMM</name>
<accession>A0ABV2B4Q0</accession>
<organism evidence="2 3">
    <name type="scientific">Salinisphaera dokdonensis CL-ES53</name>
    <dbReference type="NCBI Taxonomy" id="1304272"/>
    <lineage>
        <taxon>Bacteria</taxon>
        <taxon>Pseudomonadati</taxon>
        <taxon>Pseudomonadota</taxon>
        <taxon>Gammaproteobacteria</taxon>
        <taxon>Salinisphaerales</taxon>
        <taxon>Salinisphaeraceae</taxon>
        <taxon>Salinisphaera</taxon>
    </lineage>
</organism>
<dbReference type="SUPFAM" id="SSF52206">
    <property type="entry name" value="Hypothetical protein MTH538"/>
    <property type="match status" value="1"/>
</dbReference>
<proteinExistence type="predicted"/>
<dbReference type="InterPro" id="IPR015032">
    <property type="entry name" value="ThsB__TIR-like_domain"/>
</dbReference>
<evidence type="ECO:0000313" key="2">
    <source>
        <dbReference type="EMBL" id="MES1930860.1"/>
    </source>
</evidence>
<sequence length="135" mass="15381">MSYNLFISHSWAYSDTYDNLVKKLEDAPYFSFKNFSVPKDNPVHTRGTDRELADAISRKMALSNVVLILAGVYSSYSKWINKEIIICNESFSTKKPIIAIEPWASQRTSKIVKDNATRIVKWNTSSIVDAIREVA</sequence>
<reference evidence="2 3" key="1">
    <citation type="submission" date="2013-03" db="EMBL/GenBank/DDBJ databases">
        <title>Salinisphaera dokdonensis CL-ES53 Genome Sequencing.</title>
        <authorList>
            <person name="Li C."/>
            <person name="Lai Q."/>
            <person name="Shao Z."/>
        </authorList>
    </citation>
    <scope>NUCLEOTIDE SEQUENCE [LARGE SCALE GENOMIC DNA]</scope>
    <source>
        <strain evidence="2 3">CL-ES53</strain>
    </source>
</reference>
<keyword evidence="3" id="KW-1185">Reference proteome</keyword>